<feature type="region of interest" description="Disordered" evidence="1">
    <location>
        <begin position="75"/>
        <end position="112"/>
    </location>
</feature>
<accession>A0A6J2THY3</accession>
<evidence type="ECO:0000313" key="3">
    <source>
        <dbReference type="RefSeq" id="XP_030374627.1"/>
    </source>
</evidence>
<dbReference type="GeneID" id="115624170"/>
<proteinExistence type="predicted"/>
<reference evidence="3" key="1">
    <citation type="submission" date="2025-08" db="UniProtKB">
        <authorList>
            <consortium name="RefSeq"/>
        </authorList>
    </citation>
    <scope>IDENTIFICATION</scope>
    <source>
        <strain evidence="3">11010-0011.00</strain>
        <tissue evidence="3">Whole body</tissue>
    </source>
</reference>
<feature type="compositionally biased region" description="Low complexity" evidence="1">
    <location>
        <begin position="128"/>
        <end position="139"/>
    </location>
</feature>
<feature type="compositionally biased region" description="Polar residues" evidence="1">
    <location>
        <begin position="14"/>
        <end position="30"/>
    </location>
</feature>
<dbReference type="RefSeq" id="XP_030374627.1">
    <property type="nucleotide sequence ID" value="XM_030518767.1"/>
</dbReference>
<evidence type="ECO:0000256" key="1">
    <source>
        <dbReference type="SAM" id="MobiDB-lite"/>
    </source>
</evidence>
<feature type="region of interest" description="Disordered" evidence="1">
    <location>
        <begin position="1"/>
        <end position="57"/>
    </location>
</feature>
<feature type="compositionally biased region" description="Acidic residues" evidence="1">
    <location>
        <begin position="140"/>
        <end position="149"/>
    </location>
</feature>
<evidence type="ECO:0000313" key="2">
    <source>
        <dbReference type="Proteomes" id="UP000504634"/>
    </source>
</evidence>
<keyword evidence="2" id="KW-1185">Reference proteome</keyword>
<dbReference type="Proteomes" id="UP000504634">
    <property type="component" value="Unplaced"/>
</dbReference>
<dbReference type="AlphaFoldDB" id="A0A6J2THY3"/>
<protein>
    <submittedName>
        <fullName evidence="3">Uncharacterized protein LOC115624170</fullName>
    </submittedName>
</protein>
<sequence length="205" mass="22397">MSNMQDVPLAEQESVPSAGTDSAKPKSNTLKRLLKLGKKPTGNPDGADNTENSVEDIADSEIDVKKSTTISRFLTRLKGSSKQDADEPSTSSSFGVDADGKPLPNSKPTLKSSLSNYWRNIFKRHQAANKNQNAAVQEQNEADELEDEQELKTAHHISEAGSASQVAIPKRTEEHNPIPEVIEEVQMLALSDDVELSDQMAERNN</sequence>
<dbReference type="OrthoDB" id="7866379at2759"/>
<organism evidence="2 3">
    <name type="scientific">Drosophila lebanonensis</name>
    <name type="common">Fruit fly</name>
    <name type="synonym">Scaptodrosophila lebanonensis</name>
    <dbReference type="NCBI Taxonomy" id="7225"/>
    <lineage>
        <taxon>Eukaryota</taxon>
        <taxon>Metazoa</taxon>
        <taxon>Ecdysozoa</taxon>
        <taxon>Arthropoda</taxon>
        <taxon>Hexapoda</taxon>
        <taxon>Insecta</taxon>
        <taxon>Pterygota</taxon>
        <taxon>Neoptera</taxon>
        <taxon>Endopterygota</taxon>
        <taxon>Diptera</taxon>
        <taxon>Brachycera</taxon>
        <taxon>Muscomorpha</taxon>
        <taxon>Ephydroidea</taxon>
        <taxon>Drosophilidae</taxon>
        <taxon>Scaptodrosophila</taxon>
    </lineage>
</organism>
<feature type="region of interest" description="Disordered" evidence="1">
    <location>
        <begin position="125"/>
        <end position="179"/>
    </location>
</feature>
<name>A0A6J2THY3_DROLE</name>
<feature type="compositionally biased region" description="Polar residues" evidence="1">
    <location>
        <begin position="75"/>
        <end position="94"/>
    </location>
</feature>
<gene>
    <name evidence="3" type="primary">LOC115624170</name>
</gene>